<comment type="function">
    <text evidence="5">Methylates the class 1 translation termination release factors RF1/PrfA and RF2/PrfB on the glutamine residue of the universally conserved GGQ motif.</text>
</comment>
<dbReference type="GO" id="GO:0003676">
    <property type="term" value="F:nucleic acid binding"/>
    <property type="evidence" value="ECO:0007669"/>
    <property type="project" value="InterPro"/>
</dbReference>
<dbReference type="GO" id="GO:0102559">
    <property type="term" value="F:peptide chain release factor N(5)-glutamine methyltransferase activity"/>
    <property type="evidence" value="ECO:0007669"/>
    <property type="project" value="UniProtKB-EC"/>
</dbReference>
<dbReference type="Gene3D" id="3.40.50.150">
    <property type="entry name" value="Vaccinia Virus protein VP39"/>
    <property type="match status" value="1"/>
</dbReference>
<keyword evidence="2 5" id="KW-0808">Transferase</keyword>
<dbReference type="NCBIfam" id="TIGR00536">
    <property type="entry name" value="hemK_fam"/>
    <property type="match status" value="1"/>
</dbReference>
<name>A0A6B4JNW5_CLOBO</name>
<evidence type="ECO:0000256" key="5">
    <source>
        <dbReference type="HAMAP-Rule" id="MF_02126"/>
    </source>
</evidence>
<dbReference type="AlphaFoldDB" id="A0A6B4JNW5"/>
<dbReference type="PRINTS" id="PR00507">
    <property type="entry name" value="N12N6MTFRASE"/>
</dbReference>
<dbReference type="EMBL" id="SXFB01000009">
    <property type="protein sequence ID" value="NFV26949.1"/>
    <property type="molecule type" value="Genomic_DNA"/>
</dbReference>
<evidence type="ECO:0000259" key="6">
    <source>
        <dbReference type="Pfam" id="PF05175"/>
    </source>
</evidence>
<feature type="domain" description="Methyltransferase small" evidence="6">
    <location>
        <begin position="107"/>
        <end position="200"/>
    </location>
</feature>
<evidence type="ECO:0000259" key="7">
    <source>
        <dbReference type="Pfam" id="PF17827"/>
    </source>
</evidence>
<feature type="binding site" evidence="5">
    <location>
        <begin position="192"/>
        <end position="195"/>
    </location>
    <ligand>
        <name>substrate</name>
    </ligand>
</feature>
<feature type="binding site" evidence="5">
    <location>
        <position position="146"/>
    </location>
    <ligand>
        <name>S-adenosyl-L-methionine</name>
        <dbReference type="ChEBI" id="CHEBI:59789"/>
    </ligand>
</feature>
<evidence type="ECO:0000256" key="4">
    <source>
        <dbReference type="ARBA" id="ARBA00048391"/>
    </source>
</evidence>
<gene>
    <name evidence="5 8" type="primary">prmC</name>
    <name evidence="8" type="ORF">FDG31_12385</name>
</gene>
<dbReference type="InterPro" id="IPR004556">
    <property type="entry name" value="HemK-like"/>
</dbReference>
<dbReference type="InterPro" id="IPR007848">
    <property type="entry name" value="Small_mtfrase_dom"/>
</dbReference>
<evidence type="ECO:0000313" key="9">
    <source>
        <dbReference type="Proteomes" id="UP000486903"/>
    </source>
</evidence>
<dbReference type="EC" id="2.1.1.297" evidence="5"/>
<accession>A0A6B4JNW5</accession>
<dbReference type="Gene3D" id="1.10.8.10">
    <property type="entry name" value="DNA helicase RuvA subunit, C-terminal domain"/>
    <property type="match status" value="1"/>
</dbReference>
<feature type="domain" description="Release factor glutamine methyltransferase N-terminal" evidence="7">
    <location>
        <begin position="8"/>
        <end position="77"/>
    </location>
</feature>
<evidence type="ECO:0000256" key="2">
    <source>
        <dbReference type="ARBA" id="ARBA00022679"/>
    </source>
</evidence>
<feature type="binding site" evidence="5">
    <location>
        <position position="192"/>
    </location>
    <ligand>
        <name>S-adenosyl-L-methionine</name>
        <dbReference type="ChEBI" id="CHEBI:59789"/>
    </ligand>
</feature>
<proteinExistence type="inferred from homology"/>
<evidence type="ECO:0000256" key="1">
    <source>
        <dbReference type="ARBA" id="ARBA00022603"/>
    </source>
</evidence>
<dbReference type="InterPro" id="IPR029063">
    <property type="entry name" value="SAM-dependent_MTases_sf"/>
</dbReference>
<dbReference type="InterPro" id="IPR002052">
    <property type="entry name" value="DNA_methylase_N6_adenine_CS"/>
</dbReference>
<comment type="catalytic activity">
    <reaction evidence="4 5">
        <text>L-glutaminyl-[peptide chain release factor] + S-adenosyl-L-methionine = N(5)-methyl-L-glutaminyl-[peptide chain release factor] + S-adenosyl-L-homocysteine + H(+)</text>
        <dbReference type="Rhea" id="RHEA:42896"/>
        <dbReference type="Rhea" id="RHEA-COMP:10271"/>
        <dbReference type="Rhea" id="RHEA-COMP:10272"/>
        <dbReference type="ChEBI" id="CHEBI:15378"/>
        <dbReference type="ChEBI" id="CHEBI:30011"/>
        <dbReference type="ChEBI" id="CHEBI:57856"/>
        <dbReference type="ChEBI" id="CHEBI:59789"/>
        <dbReference type="ChEBI" id="CHEBI:61891"/>
        <dbReference type="EC" id="2.1.1.297"/>
    </reaction>
</comment>
<dbReference type="Pfam" id="PF05175">
    <property type="entry name" value="MTS"/>
    <property type="match status" value="1"/>
</dbReference>
<dbReference type="HAMAP" id="MF_02126">
    <property type="entry name" value="RF_methyltr_PrmC"/>
    <property type="match status" value="1"/>
</dbReference>
<evidence type="ECO:0000256" key="3">
    <source>
        <dbReference type="ARBA" id="ARBA00022691"/>
    </source>
</evidence>
<dbReference type="SUPFAM" id="SSF53335">
    <property type="entry name" value="S-adenosyl-L-methionine-dependent methyltransferases"/>
    <property type="match status" value="1"/>
</dbReference>
<dbReference type="InterPro" id="IPR019874">
    <property type="entry name" value="RF_methyltr_PrmC"/>
</dbReference>
<organism evidence="8 9">
    <name type="scientific">Clostridium botulinum</name>
    <dbReference type="NCBI Taxonomy" id="1491"/>
    <lineage>
        <taxon>Bacteria</taxon>
        <taxon>Bacillati</taxon>
        <taxon>Bacillota</taxon>
        <taxon>Clostridia</taxon>
        <taxon>Eubacteriales</taxon>
        <taxon>Clostridiaceae</taxon>
        <taxon>Clostridium</taxon>
    </lineage>
</organism>
<keyword evidence="1 5" id="KW-0489">Methyltransferase</keyword>
<sequence>MNSKSIGELLNIGTFILKECGIDTSRLDAELLLGKVLNKEKIYLITHREEKIDKIDEEKYMKLINKRKEKMPVKYILNECEFMNMNFYVEPGVLIPRADTEILVEEVLENIDENDSKKICDLCCGSGAIGISLANLRKNINVDLIDYYEIPEKVTLINIKKYDVLDRTNFIKSDLLNKSINDAKKYDIIVSNPPYIEECEINDLMDDVKNYEPHTALSGGRDGLDFYKRITEQSINVLNESGILAFEIGYNQGTAVKELMEDKNFIEVKIVKDLAGLDRVVIGKYYK</sequence>
<dbReference type="PANTHER" id="PTHR18895:SF74">
    <property type="entry name" value="MTRF1L RELEASE FACTOR GLUTAMINE METHYLTRANSFERASE"/>
    <property type="match status" value="1"/>
</dbReference>
<comment type="similarity">
    <text evidence="5">Belongs to the protein N5-glutamine methyltransferase family. PrmC subfamily.</text>
</comment>
<dbReference type="InterPro" id="IPR040758">
    <property type="entry name" value="PrmC_N"/>
</dbReference>
<dbReference type="Proteomes" id="UP000486903">
    <property type="component" value="Unassembled WGS sequence"/>
</dbReference>
<comment type="caution">
    <text evidence="8">The sequence shown here is derived from an EMBL/GenBank/DDBJ whole genome shotgun (WGS) entry which is preliminary data.</text>
</comment>
<dbReference type="InterPro" id="IPR050320">
    <property type="entry name" value="N5-glutamine_MTase"/>
</dbReference>
<comment type="caution">
    <text evidence="5">Lacks conserved residue(s) required for the propagation of feature annotation.</text>
</comment>
<dbReference type="Pfam" id="PF17827">
    <property type="entry name" value="PrmC_N"/>
    <property type="match status" value="1"/>
</dbReference>
<reference evidence="8 9" key="1">
    <citation type="submission" date="2019-04" db="EMBL/GenBank/DDBJ databases">
        <title>Genome sequencing of Clostridium botulinum Groups I-IV and Clostridium butyricum.</title>
        <authorList>
            <person name="Brunt J."/>
            <person name="Van Vliet A.H.M."/>
            <person name="Stringer S.C."/>
            <person name="Carter A.T."/>
            <person name="Peck M.W."/>
        </authorList>
    </citation>
    <scope>NUCLEOTIDE SEQUENCE [LARGE SCALE GENOMIC DNA]</scope>
    <source>
        <strain evidence="8 9">BL81</strain>
    </source>
</reference>
<dbReference type="CDD" id="cd02440">
    <property type="entry name" value="AdoMet_MTases"/>
    <property type="match status" value="1"/>
</dbReference>
<dbReference type="PANTHER" id="PTHR18895">
    <property type="entry name" value="HEMK METHYLTRANSFERASE"/>
    <property type="match status" value="1"/>
</dbReference>
<dbReference type="GO" id="GO:0032259">
    <property type="term" value="P:methylation"/>
    <property type="evidence" value="ECO:0007669"/>
    <property type="project" value="UniProtKB-KW"/>
</dbReference>
<evidence type="ECO:0000313" key="8">
    <source>
        <dbReference type="EMBL" id="NFV26949.1"/>
    </source>
</evidence>
<protein>
    <recommendedName>
        <fullName evidence="5">Release factor glutamine methyltransferase</fullName>
        <shortName evidence="5">RF MTase</shortName>
        <ecNumber evidence="5">2.1.1.297</ecNumber>
    </recommendedName>
    <alternativeName>
        <fullName evidence="5">N5-glutamine methyltransferase PrmC</fullName>
    </alternativeName>
    <alternativeName>
        <fullName evidence="5">Protein-(glutamine-N5) MTase PrmC</fullName>
    </alternativeName>
    <alternativeName>
        <fullName evidence="5">Protein-glutamine N-methyltransferase PrmC</fullName>
    </alternativeName>
</protein>
<keyword evidence="3 5" id="KW-0949">S-adenosyl-L-methionine</keyword>
<dbReference type="PROSITE" id="PS00092">
    <property type="entry name" value="N6_MTASE"/>
    <property type="match status" value="1"/>
</dbReference>
<dbReference type="NCBIfam" id="TIGR03534">
    <property type="entry name" value="RF_mod_PrmC"/>
    <property type="match status" value="1"/>
</dbReference>